<evidence type="ECO:0000259" key="2">
    <source>
        <dbReference type="Pfam" id="PF13837"/>
    </source>
</evidence>
<keyword evidence="4" id="KW-1185">Reference proteome</keyword>
<feature type="compositionally biased region" description="Polar residues" evidence="1">
    <location>
        <begin position="161"/>
        <end position="175"/>
    </location>
</feature>
<feature type="region of interest" description="Disordered" evidence="1">
    <location>
        <begin position="1"/>
        <end position="47"/>
    </location>
</feature>
<gene>
    <name evidence="3" type="ORF">GWK47_053964</name>
</gene>
<feature type="region of interest" description="Disordered" evidence="1">
    <location>
        <begin position="304"/>
        <end position="329"/>
    </location>
</feature>
<dbReference type="EMBL" id="JACEEZ010017265">
    <property type="protein sequence ID" value="KAG0717670.1"/>
    <property type="molecule type" value="Genomic_DNA"/>
</dbReference>
<dbReference type="InterPro" id="IPR044822">
    <property type="entry name" value="Myb_DNA-bind_4"/>
</dbReference>
<feature type="compositionally biased region" description="Basic and acidic residues" evidence="1">
    <location>
        <begin position="192"/>
        <end position="204"/>
    </location>
</feature>
<dbReference type="Pfam" id="PF13837">
    <property type="entry name" value="Myb_DNA-bind_4"/>
    <property type="match status" value="1"/>
</dbReference>
<feature type="domain" description="Myb/SANT-like DNA-binding" evidence="2">
    <location>
        <begin position="45"/>
        <end position="118"/>
    </location>
</feature>
<sequence>MRHRAEGENTLSASSGSGASDDEVATQILEPPPQKKGRGGARSQLWNPRQTEVLLQQIKHHFTRLTGKTERRSKVFADIAQLMQEVFPGVTSAHVKTKWRNLKQQFIKYKTERTSTGRSRHAAPQRIDLLEQIMGNRDIVNPRTMLIGFPTPASVAGVPTRPSTQVEDPTRPSTSRHVEDPPRPSTSRQRSHTPDPEVRQETRRPAPPSCQTGWQASPTAELCFYLSHLFSLWQPYESFRYINQSTHTFLDTLPRFINHVTMLNLYIKYLILFPRVSPIDPIIRITEFSDDRICQWASPWEETKRSTRNQKPALSEKNPRFPEIPPTNGTVRTVNRKTKILQFKNLT</sequence>
<dbReference type="Proteomes" id="UP000770661">
    <property type="component" value="Unassembled WGS sequence"/>
</dbReference>
<protein>
    <recommendedName>
        <fullName evidence="2">Myb/SANT-like DNA-binding domain-containing protein</fullName>
    </recommendedName>
</protein>
<organism evidence="3 4">
    <name type="scientific">Chionoecetes opilio</name>
    <name type="common">Atlantic snow crab</name>
    <name type="synonym">Cancer opilio</name>
    <dbReference type="NCBI Taxonomy" id="41210"/>
    <lineage>
        <taxon>Eukaryota</taxon>
        <taxon>Metazoa</taxon>
        <taxon>Ecdysozoa</taxon>
        <taxon>Arthropoda</taxon>
        <taxon>Crustacea</taxon>
        <taxon>Multicrustacea</taxon>
        <taxon>Malacostraca</taxon>
        <taxon>Eumalacostraca</taxon>
        <taxon>Eucarida</taxon>
        <taxon>Decapoda</taxon>
        <taxon>Pleocyemata</taxon>
        <taxon>Brachyura</taxon>
        <taxon>Eubrachyura</taxon>
        <taxon>Majoidea</taxon>
        <taxon>Majidae</taxon>
        <taxon>Chionoecetes</taxon>
    </lineage>
</organism>
<evidence type="ECO:0000313" key="4">
    <source>
        <dbReference type="Proteomes" id="UP000770661"/>
    </source>
</evidence>
<dbReference type="AlphaFoldDB" id="A0A8J4XZ62"/>
<comment type="caution">
    <text evidence="3">The sequence shown here is derived from an EMBL/GenBank/DDBJ whole genome shotgun (WGS) entry which is preliminary data.</text>
</comment>
<name>A0A8J4XZ62_CHIOP</name>
<evidence type="ECO:0000313" key="3">
    <source>
        <dbReference type="EMBL" id="KAG0717670.1"/>
    </source>
</evidence>
<dbReference type="Gene3D" id="1.10.10.60">
    <property type="entry name" value="Homeodomain-like"/>
    <property type="match status" value="1"/>
</dbReference>
<proteinExistence type="predicted"/>
<accession>A0A8J4XZ62</accession>
<evidence type="ECO:0000256" key="1">
    <source>
        <dbReference type="SAM" id="MobiDB-lite"/>
    </source>
</evidence>
<feature type="region of interest" description="Disordered" evidence="1">
    <location>
        <begin position="151"/>
        <end position="213"/>
    </location>
</feature>
<reference evidence="3" key="1">
    <citation type="submission" date="2020-07" db="EMBL/GenBank/DDBJ databases">
        <title>The High-quality genome of the commercially important snow crab, Chionoecetes opilio.</title>
        <authorList>
            <person name="Jeong J.-H."/>
            <person name="Ryu S."/>
        </authorList>
    </citation>
    <scope>NUCLEOTIDE SEQUENCE</scope>
    <source>
        <strain evidence="3">MADBK_172401_WGS</strain>
        <tissue evidence="3">Digestive gland</tissue>
    </source>
</reference>